<comment type="caution">
    <text evidence="1">The sequence shown here is derived from an EMBL/GenBank/DDBJ whole genome shotgun (WGS) entry which is preliminary data.</text>
</comment>
<protein>
    <submittedName>
        <fullName evidence="1">Uncharacterized protein</fullName>
    </submittedName>
</protein>
<name>A0AAW1U0W2_9CUCU</name>
<keyword evidence="2" id="KW-1185">Reference proteome</keyword>
<dbReference type="EMBL" id="JARQZJ010000031">
    <property type="protein sequence ID" value="KAK9873992.1"/>
    <property type="molecule type" value="Genomic_DNA"/>
</dbReference>
<dbReference type="AlphaFoldDB" id="A0AAW1U0W2"/>
<organism evidence="1 2">
    <name type="scientific">Henosepilachna vigintioctopunctata</name>
    <dbReference type="NCBI Taxonomy" id="420089"/>
    <lineage>
        <taxon>Eukaryota</taxon>
        <taxon>Metazoa</taxon>
        <taxon>Ecdysozoa</taxon>
        <taxon>Arthropoda</taxon>
        <taxon>Hexapoda</taxon>
        <taxon>Insecta</taxon>
        <taxon>Pterygota</taxon>
        <taxon>Neoptera</taxon>
        <taxon>Endopterygota</taxon>
        <taxon>Coleoptera</taxon>
        <taxon>Polyphaga</taxon>
        <taxon>Cucujiformia</taxon>
        <taxon>Coccinelloidea</taxon>
        <taxon>Coccinellidae</taxon>
        <taxon>Epilachninae</taxon>
        <taxon>Epilachnini</taxon>
        <taxon>Henosepilachna</taxon>
    </lineage>
</organism>
<evidence type="ECO:0000313" key="2">
    <source>
        <dbReference type="Proteomes" id="UP001431783"/>
    </source>
</evidence>
<dbReference type="Proteomes" id="UP001431783">
    <property type="component" value="Unassembled WGS sequence"/>
</dbReference>
<accession>A0AAW1U0W2</accession>
<gene>
    <name evidence="1" type="ORF">WA026_002340</name>
</gene>
<proteinExistence type="predicted"/>
<evidence type="ECO:0000313" key="1">
    <source>
        <dbReference type="EMBL" id="KAK9873992.1"/>
    </source>
</evidence>
<reference evidence="1 2" key="1">
    <citation type="submission" date="2023-03" db="EMBL/GenBank/DDBJ databases">
        <title>Genome insight into feeding habits of ladybird beetles.</title>
        <authorList>
            <person name="Li H.-S."/>
            <person name="Huang Y.-H."/>
            <person name="Pang H."/>
        </authorList>
    </citation>
    <scope>NUCLEOTIDE SEQUENCE [LARGE SCALE GENOMIC DNA]</scope>
    <source>
        <strain evidence="1">SYSU_2023b</strain>
        <tissue evidence="1">Whole body</tissue>
    </source>
</reference>
<sequence>MKFIDLSGLFRSDTNGVKQKSQMSNAQSRPPALYAVEVESAGTDGTSRSPDSRVICHCDLAVTSENIDCRHVTGNGRNGESRITCWWLLLSYFLI</sequence>